<sequence>MTAITTQVEQLRKDQAMLAAQQLEFDKRLKAFKAPVASTGITKAQVEVIYETVRKALDQREEKILQSHGQVHRAAINEVKDQALAATLLGKSSFIDACDLLRGAVESILAGTGSRT</sequence>
<evidence type="ECO:0000313" key="2">
    <source>
        <dbReference type="Proteomes" id="UP001365846"/>
    </source>
</evidence>
<organism evidence="1 2">
    <name type="scientific">Variovorax ureilyticus</name>
    <dbReference type="NCBI Taxonomy" id="1836198"/>
    <lineage>
        <taxon>Bacteria</taxon>
        <taxon>Pseudomonadati</taxon>
        <taxon>Pseudomonadota</taxon>
        <taxon>Betaproteobacteria</taxon>
        <taxon>Burkholderiales</taxon>
        <taxon>Comamonadaceae</taxon>
        <taxon>Variovorax</taxon>
    </lineage>
</organism>
<keyword evidence="2" id="KW-1185">Reference proteome</keyword>
<proteinExistence type="predicted"/>
<protein>
    <submittedName>
        <fullName evidence="1">Uncharacterized protein</fullName>
    </submittedName>
</protein>
<name>A0ABU8VP82_9BURK</name>
<reference evidence="1 2" key="1">
    <citation type="submission" date="2024-03" db="EMBL/GenBank/DDBJ databases">
        <title>Novel species of the genus Variovorax.</title>
        <authorList>
            <person name="Liu Q."/>
            <person name="Xin Y.-H."/>
        </authorList>
    </citation>
    <scope>NUCLEOTIDE SEQUENCE [LARGE SCALE GENOMIC DNA]</scope>
    <source>
        <strain evidence="1 2">KACC 18899</strain>
    </source>
</reference>
<dbReference type="Proteomes" id="UP001365846">
    <property type="component" value="Unassembled WGS sequence"/>
</dbReference>
<gene>
    <name evidence="1" type="ORF">WKW77_30655</name>
</gene>
<comment type="caution">
    <text evidence="1">The sequence shown here is derived from an EMBL/GenBank/DDBJ whole genome shotgun (WGS) entry which is preliminary data.</text>
</comment>
<evidence type="ECO:0000313" key="1">
    <source>
        <dbReference type="EMBL" id="MEJ8815460.1"/>
    </source>
</evidence>
<accession>A0ABU8VP82</accession>
<dbReference type="EMBL" id="JBBKZU010000020">
    <property type="protein sequence ID" value="MEJ8815460.1"/>
    <property type="molecule type" value="Genomic_DNA"/>
</dbReference>
<dbReference type="RefSeq" id="WP_340360666.1">
    <property type="nucleotide sequence ID" value="NZ_JBBKZU010000020.1"/>
</dbReference>